<dbReference type="Gene3D" id="3.30.420.40">
    <property type="match status" value="2"/>
</dbReference>
<sequence length="389" mass="41208">MANELYLGLMSGTSMDGLDACLLQVSAPGKLQVLATASAPLPSELTASLHRLCSPGNNEIDTLCRAQNALAKCSASLVKKLLAQCKLRPADITAIGSHGQTVRHCPQQGYTLQLDNGPLCALLTGIDVWTNFRAQDVAAGGEGAPLTPLFHQQVLSSPVKARFILNLGGIANVTALRPGGEMICGFDTGPANTLLDLACRQLFNCPYDQDGARARAGVVQPKWLEQLLDHPYFARKPPKSSGRELFNADYIAFMLAAAQHEPQLGNDVLATLTAFSVQTIAQALQDLILTKELRSDGATVVVCGGGARNGFFMQELVKALQALKLEVVDSGSLGVDAQYLEAEAFAYFAYLSTHGRVAAMQSITGARCPVILGTLCPSPQGRFSARPAG</sequence>
<name>A0A9E2KMU0_9GAMM</name>
<dbReference type="GO" id="GO:0016773">
    <property type="term" value="F:phosphotransferase activity, alcohol group as acceptor"/>
    <property type="evidence" value="ECO:0007669"/>
    <property type="project" value="UniProtKB-UniRule"/>
</dbReference>
<comment type="pathway">
    <text evidence="1">Cell wall biogenesis; peptidoglycan recycling.</text>
</comment>
<dbReference type="GO" id="GO:0009254">
    <property type="term" value="P:peptidoglycan turnover"/>
    <property type="evidence" value="ECO:0007669"/>
    <property type="project" value="UniProtKB-UniRule"/>
</dbReference>
<dbReference type="Proteomes" id="UP000824150">
    <property type="component" value="Unassembled WGS sequence"/>
</dbReference>
<evidence type="ECO:0000313" key="2">
    <source>
        <dbReference type="EMBL" id="MBU3826839.1"/>
    </source>
</evidence>
<comment type="caution">
    <text evidence="2">The sequence shown here is derived from an EMBL/GenBank/DDBJ whole genome shotgun (WGS) entry which is preliminary data.</text>
</comment>
<keyword evidence="1" id="KW-0547">Nucleotide-binding</keyword>
<organism evidence="2 3">
    <name type="scientific">Candidatus Anaerobiospirillum merdipullorum</name>
    <dbReference type="NCBI Taxonomy" id="2838450"/>
    <lineage>
        <taxon>Bacteria</taxon>
        <taxon>Pseudomonadati</taxon>
        <taxon>Pseudomonadota</taxon>
        <taxon>Gammaproteobacteria</taxon>
        <taxon>Aeromonadales</taxon>
        <taxon>Succinivibrionaceae</taxon>
        <taxon>Anaerobiospirillum</taxon>
    </lineage>
</organism>
<accession>A0A9E2KMU0</accession>
<keyword evidence="1" id="KW-0067">ATP-binding</keyword>
<gene>
    <name evidence="1" type="primary">anmK</name>
    <name evidence="2" type="ORF">IAA31_05055</name>
</gene>
<dbReference type="AlphaFoldDB" id="A0A9E2KMU0"/>
<dbReference type="GO" id="GO:0005524">
    <property type="term" value="F:ATP binding"/>
    <property type="evidence" value="ECO:0007669"/>
    <property type="project" value="UniProtKB-UniRule"/>
</dbReference>
<comment type="catalytic activity">
    <reaction evidence="1">
        <text>1,6-anhydro-N-acetyl-beta-muramate + ATP + H2O = N-acetyl-D-muramate 6-phosphate + ADP + H(+)</text>
        <dbReference type="Rhea" id="RHEA:24952"/>
        <dbReference type="ChEBI" id="CHEBI:15377"/>
        <dbReference type="ChEBI" id="CHEBI:15378"/>
        <dbReference type="ChEBI" id="CHEBI:30616"/>
        <dbReference type="ChEBI" id="CHEBI:58690"/>
        <dbReference type="ChEBI" id="CHEBI:58722"/>
        <dbReference type="ChEBI" id="CHEBI:456216"/>
        <dbReference type="EC" id="2.7.1.170"/>
    </reaction>
</comment>
<reference evidence="2" key="2">
    <citation type="submission" date="2021-04" db="EMBL/GenBank/DDBJ databases">
        <authorList>
            <person name="Gilroy R."/>
        </authorList>
    </citation>
    <scope>NUCLEOTIDE SEQUENCE</scope>
    <source>
        <strain evidence="2">687</strain>
    </source>
</reference>
<evidence type="ECO:0000256" key="1">
    <source>
        <dbReference type="HAMAP-Rule" id="MF_01270"/>
    </source>
</evidence>
<reference evidence="2" key="1">
    <citation type="journal article" date="2021" name="PeerJ">
        <title>Extensive microbial diversity within the chicken gut microbiome revealed by metagenomics and culture.</title>
        <authorList>
            <person name="Gilroy R."/>
            <person name="Ravi A."/>
            <person name="Getino M."/>
            <person name="Pursley I."/>
            <person name="Horton D.L."/>
            <person name="Alikhan N.F."/>
            <person name="Baker D."/>
            <person name="Gharbi K."/>
            <person name="Hall N."/>
            <person name="Watson M."/>
            <person name="Adriaenssens E.M."/>
            <person name="Foster-Nyarko E."/>
            <person name="Jarju S."/>
            <person name="Secka A."/>
            <person name="Antonio M."/>
            <person name="Oren A."/>
            <person name="Chaudhuri R.R."/>
            <person name="La Ragione R."/>
            <person name="Hildebrand F."/>
            <person name="Pallen M.J."/>
        </authorList>
    </citation>
    <scope>NUCLEOTIDE SEQUENCE</scope>
    <source>
        <strain evidence="2">687</strain>
    </source>
</reference>
<dbReference type="HAMAP" id="MF_01270">
    <property type="entry name" value="AnhMurNAc_kinase"/>
    <property type="match status" value="1"/>
</dbReference>
<comment type="similarity">
    <text evidence="1">Belongs to the anhydro-N-acetylmuramic acid kinase family.</text>
</comment>
<dbReference type="EC" id="2.7.1.170" evidence="1"/>
<dbReference type="InterPro" id="IPR005338">
    <property type="entry name" value="Anhydro_N_Ac-Mur_kinase"/>
</dbReference>
<protein>
    <recommendedName>
        <fullName evidence="1">Anhydro-N-acetylmuramic acid kinase</fullName>
        <ecNumber evidence="1">2.7.1.170</ecNumber>
    </recommendedName>
    <alternativeName>
        <fullName evidence="1">AnhMurNAc kinase</fullName>
    </alternativeName>
</protein>
<evidence type="ECO:0000313" key="3">
    <source>
        <dbReference type="Proteomes" id="UP000824150"/>
    </source>
</evidence>
<dbReference type="GO" id="GO:0006040">
    <property type="term" value="P:amino sugar metabolic process"/>
    <property type="evidence" value="ECO:0007669"/>
    <property type="project" value="InterPro"/>
</dbReference>
<dbReference type="Pfam" id="PF03702">
    <property type="entry name" value="AnmK"/>
    <property type="match status" value="1"/>
</dbReference>
<comment type="function">
    <text evidence="1">Catalyzes the specific phosphorylation of 1,6-anhydro-N-acetylmuramic acid (anhMurNAc) with the simultaneous cleavage of the 1,6-anhydro ring, generating MurNAc-6-P. Is required for the utilization of anhMurNAc either imported from the medium or derived from its own cell wall murein, and thus plays a role in cell wall recycling.</text>
</comment>
<dbReference type="GO" id="GO:0097175">
    <property type="term" value="P:1,6-anhydro-N-acetyl-beta-muramic acid catabolic process"/>
    <property type="evidence" value="ECO:0007669"/>
    <property type="project" value="UniProtKB-UniRule"/>
</dbReference>
<keyword evidence="1" id="KW-0119">Carbohydrate metabolism</keyword>
<keyword evidence="1 2" id="KW-0418">Kinase</keyword>
<dbReference type="PANTHER" id="PTHR30605">
    <property type="entry name" value="ANHYDRO-N-ACETYLMURAMIC ACID KINASE"/>
    <property type="match status" value="1"/>
</dbReference>
<dbReference type="CDD" id="cd24050">
    <property type="entry name" value="ASKHA_NBD_ANMK"/>
    <property type="match status" value="1"/>
</dbReference>
<dbReference type="InterPro" id="IPR043129">
    <property type="entry name" value="ATPase_NBD"/>
</dbReference>
<dbReference type="PANTHER" id="PTHR30605:SF0">
    <property type="entry name" value="ANHYDRO-N-ACETYLMURAMIC ACID KINASE"/>
    <property type="match status" value="1"/>
</dbReference>
<dbReference type="SUPFAM" id="SSF53067">
    <property type="entry name" value="Actin-like ATPase domain"/>
    <property type="match status" value="1"/>
</dbReference>
<proteinExistence type="inferred from homology"/>
<comment type="pathway">
    <text evidence="1">Amino-sugar metabolism; 1,6-anhydro-N-acetylmuramate degradation.</text>
</comment>
<dbReference type="EMBL" id="JAHLFG010000054">
    <property type="protein sequence ID" value="MBU3826839.1"/>
    <property type="molecule type" value="Genomic_DNA"/>
</dbReference>
<feature type="binding site" evidence="1">
    <location>
        <begin position="12"/>
        <end position="19"/>
    </location>
    <ligand>
        <name>ATP</name>
        <dbReference type="ChEBI" id="CHEBI:30616"/>
    </ligand>
</feature>
<dbReference type="NCBIfam" id="NF007139">
    <property type="entry name" value="PRK09585.1-3"/>
    <property type="match status" value="1"/>
</dbReference>
<dbReference type="GO" id="GO:0016301">
    <property type="term" value="F:kinase activity"/>
    <property type="evidence" value="ECO:0007669"/>
    <property type="project" value="UniProtKB-KW"/>
</dbReference>
<keyword evidence="1 2" id="KW-0808">Transferase</keyword>